<evidence type="ECO:0000313" key="17">
    <source>
        <dbReference type="EMBL" id="SNS57766.1"/>
    </source>
</evidence>
<dbReference type="InterPro" id="IPR006151">
    <property type="entry name" value="Shikm_DH/Glu-tRNA_Rdtase"/>
</dbReference>
<accession>A0A239FLG0</accession>
<evidence type="ECO:0000256" key="9">
    <source>
        <dbReference type="PIRSR" id="PIRSR000445-1"/>
    </source>
</evidence>
<feature type="binding site" evidence="8 10">
    <location>
        <begin position="113"/>
        <end position="115"/>
    </location>
    <ligand>
        <name>substrate</name>
    </ligand>
</feature>
<dbReference type="Gene3D" id="3.30.460.30">
    <property type="entry name" value="Glutamyl-tRNA reductase, N-terminal domain"/>
    <property type="match status" value="1"/>
</dbReference>
<evidence type="ECO:0000256" key="11">
    <source>
        <dbReference type="PIRSR" id="PIRSR000445-3"/>
    </source>
</evidence>
<feature type="binding site" evidence="8 10">
    <location>
        <begin position="50"/>
        <end position="53"/>
    </location>
    <ligand>
        <name>substrate</name>
    </ligand>
</feature>
<keyword evidence="4 8" id="KW-0521">NADP</keyword>
<feature type="site" description="Important for activity" evidence="8 12">
    <location>
        <position position="98"/>
    </location>
</feature>
<protein>
    <recommendedName>
        <fullName evidence="3 8">Glutamyl-tRNA reductase</fullName>
        <shortName evidence="8">GluTR</shortName>
        <ecNumber evidence="3 8">1.2.1.70</ecNumber>
    </recommendedName>
</protein>
<comment type="subunit">
    <text evidence="8">Homodimer.</text>
</comment>
<evidence type="ECO:0000256" key="3">
    <source>
        <dbReference type="ARBA" id="ARBA00012970"/>
    </source>
</evidence>
<feature type="active site" description="Nucleophile" evidence="8 9">
    <location>
        <position position="51"/>
    </location>
</feature>
<organism evidence="17 18">
    <name type="scientific">Ekhidna lutea</name>
    <dbReference type="NCBI Taxonomy" id="447679"/>
    <lineage>
        <taxon>Bacteria</taxon>
        <taxon>Pseudomonadati</taxon>
        <taxon>Bacteroidota</taxon>
        <taxon>Cytophagia</taxon>
        <taxon>Cytophagales</taxon>
        <taxon>Reichenbachiellaceae</taxon>
        <taxon>Ekhidna</taxon>
    </lineage>
</organism>
<sequence>MEGFKALGLSYKNAPIEVREQVAFSEAESAELLMKLKEMFSLEEALLVSTCNRTELYYSSNDIEDTDILALISSFKAIPSNKLANYFQSYSSAEASKHLFNVALGLESQVLGDIQISNQVKRAYQQCADLNLAGPHLHRLMHTIFYANKRVVQETRLQDGTASVASVAADLIGGFIDNINSPRIALIGLGEIGQNVLENLGGNKASITLVNRTKSKAIRLAEGTDIAVSDYSDLDKVIAENDVIISAVSTSSPIISSRNFDGGLVHKLLIDLSVPRSINNNVEVVPGLSLYNVDQLTERTHKARKAREKAIPAVRNIIEEELNNFTSWKNEMGVSPTIQRLKSALDQIRKDELARHKKLTDKEVELLEVVTKSMIQKVIKLPVLQLKAACKRGEAETLVGVLNDLFNLEAAEVEKK</sequence>
<feature type="binding site" evidence="8 10">
    <location>
        <position position="119"/>
    </location>
    <ligand>
        <name>substrate</name>
    </ligand>
</feature>
<reference evidence="17 18" key="1">
    <citation type="submission" date="2017-06" db="EMBL/GenBank/DDBJ databases">
        <authorList>
            <person name="Kim H.J."/>
            <person name="Triplett B.A."/>
        </authorList>
    </citation>
    <scope>NUCLEOTIDE SEQUENCE [LARGE SCALE GENOMIC DNA]</scope>
    <source>
        <strain evidence="17 18">DSM 19307</strain>
    </source>
</reference>
<feature type="binding site" evidence="8 10">
    <location>
        <position position="108"/>
    </location>
    <ligand>
        <name>substrate</name>
    </ligand>
</feature>
<dbReference type="SUPFAM" id="SSF51735">
    <property type="entry name" value="NAD(P)-binding Rossmann-fold domains"/>
    <property type="match status" value="1"/>
</dbReference>
<evidence type="ECO:0000256" key="1">
    <source>
        <dbReference type="ARBA" id="ARBA00005059"/>
    </source>
</evidence>
<feature type="domain" description="Quinate/shikimate 5-dehydrogenase/glutamyl-tRNA reductase" evidence="15">
    <location>
        <begin position="177"/>
        <end position="298"/>
    </location>
</feature>
<evidence type="ECO:0000256" key="2">
    <source>
        <dbReference type="ARBA" id="ARBA00005916"/>
    </source>
</evidence>
<dbReference type="OrthoDB" id="110209at2"/>
<dbReference type="GO" id="GO:0050661">
    <property type="term" value="F:NADP binding"/>
    <property type="evidence" value="ECO:0007669"/>
    <property type="project" value="InterPro"/>
</dbReference>
<evidence type="ECO:0000256" key="8">
    <source>
        <dbReference type="HAMAP-Rule" id="MF_00087"/>
    </source>
</evidence>
<dbReference type="InterPro" id="IPR015896">
    <property type="entry name" value="4pyrrol_synth_GluRdtase_dimer"/>
</dbReference>
<feature type="domain" description="Glutamyl-tRNA reductase N-terminal" evidence="16">
    <location>
        <begin position="7"/>
        <end position="155"/>
    </location>
</feature>
<comment type="catalytic activity">
    <reaction evidence="7 8 13">
        <text>(S)-4-amino-5-oxopentanoate + tRNA(Glu) + NADP(+) = L-glutamyl-tRNA(Glu) + NADPH + H(+)</text>
        <dbReference type="Rhea" id="RHEA:12344"/>
        <dbReference type="Rhea" id="RHEA-COMP:9663"/>
        <dbReference type="Rhea" id="RHEA-COMP:9680"/>
        <dbReference type="ChEBI" id="CHEBI:15378"/>
        <dbReference type="ChEBI" id="CHEBI:57501"/>
        <dbReference type="ChEBI" id="CHEBI:57783"/>
        <dbReference type="ChEBI" id="CHEBI:58349"/>
        <dbReference type="ChEBI" id="CHEBI:78442"/>
        <dbReference type="ChEBI" id="CHEBI:78520"/>
        <dbReference type="EC" id="1.2.1.70"/>
    </reaction>
</comment>
<feature type="binding site" evidence="8 11">
    <location>
        <begin position="188"/>
        <end position="193"/>
    </location>
    <ligand>
        <name>NADP(+)</name>
        <dbReference type="ChEBI" id="CHEBI:58349"/>
    </ligand>
</feature>
<keyword evidence="18" id="KW-1185">Reference proteome</keyword>
<proteinExistence type="inferred from homology"/>
<dbReference type="PANTHER" id="PTHR43013:SF1">
    <property type="entry name" value="GLUTAMYL-TRNA REDUCTASE"/>
    <property type="match status" value="1"/>
</dbReference>
<evidence type="ECO:0000313" key="18">
    <source>
        <dbReference type="Proteomes" id="UP000198393"/>
    </source>
</evidence>
<dbReference type="Pfam" id="PF05201">
    <property type="entry name" value="GlutR_N"/>
    <property type="match status" value="1"/>
</dbReference>
<dbReference type="InterPro" id="IPR036291">
    <property type="entry name" value="NAD(P)-bd_dom_sf"/>
</dbReference>
<evidence type="ECO:0000259" key="15">
    <source>
        <dbReference type="Pfam" id="PF01488"/>
    </source>
</evidence>
<dbReference type="SUPFAM" id="SSF69075">
    <property type="entry name" value="Glutamyl tRNA-reductase dimerization domain"/>
    <property type="match status" value="1"/>
</dbReference>
<dbReference type="InterPro" id="IPR000343">
    <property type="entry name" value="4pyrrol_synth_GluRdtase"/>
</dbReference>
<dbReference type="EC" id="1.2.1.70" evidence="3 8"/>
<dbReference type="GO" id="GO:0008883">
    <property type="term" value="F:glutamyl-tRNA reductase activity"/>
    <property type="evidence" value="ECO:0007669"/>
    <property type="project" value="UniProtKB-UniRule"/>
</dbReference>
<dbReference type="InterPro" id="IPR036343">
    <property type="entry name" value="GluRdtase_N_sf"/>
</dbReference>
<feature type="domain" description="Tetrapyrrole biosynthesis glutamyl-tRNA reductase dimerisation" evidence="14">
    <location>
        <begin position="314"/>
        <end position="408"/>
    </location>
</feature>
<dbReference type="UniPathway" id="UPA00251">
    <property type="reaction ID" value="UER00316"/>
</dbReference>
<dbReference type="Pfam" id="PF01488">
    <property type="entry name" value="Shikimate_DH"/>
    <property type="match status" value="1"/>
</dbReference>
<comment type="pathway">
    <text evidence="1 8 13">Porphyrin-containing compound metabolism; protoporphyrin-IX biosynthesis; 5-aminolevulinate from L-glutamyl-tRNA(Glu): step 1/2.</text>
</comment>
<dbReference type="InterPro" id="IPR036453">
    <property type="entry name" value="GluRdtase_dimer_dom_sf"/>
</dbReference>
<keyword evidence="6 8" id="KW-0627">Porphyrin biosynthesis</keyword>
<evidence type="ECO:0000256" key="7">
    <source>
        <dbReference type="ARBA" id="ARBA00047464"/>
    </source>
</evidence>
<comment type="function">
    <text evidence="8">Catalyzes the NADPH-dependent reduction of glutamyl-tRNA(Glu) to glutamate 1-semialdehyde (GSA).</text>
</comment>
<dbReference type="HAMAP" id="MF_00087">
    <property type="entry name" value="Glu_tRNA_reductase"/>
    <property type="match status" value="1"/>
</dbReference>
<dbReference type="InterPro" id="IPR015895">
    <property type="entry name" value="4pyrrol_synth_GluRdtase_N"/>
</dbReference>
<evidence type="ECO:0000256" key="10">
    <source>
        <dbReference type="PIRSR" id="PIRSR000445-2"/>
    </source>
</evidence>
<dbReference type="NCBIfam" id="TIGR01035">
    <property type="entry name" value="hemA"/>
    <property type="match status" value="1"/>
</dbReference>
<dbReference type="PIRSF" id="PIRSF000445">
    <property type="entry name" value="4pyrrol_synth_GluRdtase"/>
    <property type="match status" value="1"/>
</dbReference>
<evidence type="ECO:0000256" key="12">
    <source>
        <dbReference type="PIRSR" id="PIRSR000445-4"/>
    </source>
</evidence>
<comment type="domain">
    <text evidence="8">Possesses an unusual extended V-shaped dimeric structure with each monomer consisting of three distinct domains arranged along a curved 'spinal' alpha-helix. The N-terminal catalytic domain specifically recognizes the glutamate moiety of the substrate. The second domain is the NADPH-binding domain, and the third C-terminal domain is responsible for dimerization.</text>
</comment>
<dbReference type="FunFam" id="3.30.460.30:FF:000001">
    <property type="entry name" value="Glutamyl-tRNA reductase"/>
    <property type="match status" value="1"/>
</dbReference>
<comment type="similarity">
    <text evidence="2 8 13">Belongs to the glutamyl-tRNA reductase family.</text>
</comment>
<dbReference type="EMBL" id="FZPD01000001">
    <property type="protein sequence ID" value="SNS57766.1"/>
    <property type="molecule type" value="Genomic_DNA"/>
</dbReference>
<dbReference type="SUPFAM" id="SSF69742">
    <property type="entry name" value="Glutamyl tRNA-reductase catalytic, N-terminal domain"/>
    <property type="match status" value="1"/>
</dbReference>
<dbReference type="Pfam" id="PF00745">
    <property type="entry name" value="GlutR_dimer"/>
    <property type="match status" value="1"/>
</dbReference>
<dbReference type="PANTHER" id="PTHR43013">
    <property type="entry name" value="GLUTAMYL-TRNA REDUCTASE"/>
    <property type="match status" value="1"/>
</dbReference>
<evidence type="ECO:0000256" key="13">
    <source>
        <dbReference type="RuleBase" id="RU000584"/>
    </source>
</evidence>
<dbReference type="AlphaFoldDB" id="A0A239FLG0"/>
<comment type="miscellaneous">
    <text evidence="8">During catalysis, the active site Cys acts as a nucleophile attacking the alpha-carbonyl group of tRNA-bound glutamate with the formation of a thioester intermediate between enzyme and glutamate, and the concomitant release of tRNA(Glu). The thioester intermediate is finally reduced by direct hydride transfer from NADPH, to form the product GSA.</text>
</comment>
<gene>
    <name evidence="8" type="primary">hemA</name>
    <name evidence="17" type="ORF">SAMN05421640_0737</name>
</gene>
<keyword evidence="5 8" id="KW-0560">Oxidoreductase</keyword>
<evidence type="ECO:0000256" key="5">
    <source>
        <dbReference type="ARBA" id="ARBA00023002"/>
    </source>
</evidence>
<dbReference type="RefSeq" id="WP_089355484.1">
    <property type="nucleotide sequence ID" value="NZ_FZPD01000001.1"/>
</dbReference>
<dbReference type="Gene3D" id="3.40.50.720">
    <property type="entry name" value="NAD(P)-binding Rossmann-like Domain"/>
    <property type="match status" value="1"/>
</dbReference>
<evidence type="ECO:0000259" key="14">
    <source>
        <dbReference type="Pfam" id="PF00745"/>
    </source>
</evidence>
<evidence type="ECO:0000256" key="4">
    <source>
        <dbReference type="ARBA" id="ARBA00022857"/>
    </source>
</evidence>
<evidence type="ECO:0000259" key="16">
    <source>
        <dbReference type="Pfam" id="PF05201"/>
    </source>
</evidence>
<evidence type="ECO:0000256" key="6">
    <source>
        <dbReference type="ARBA" id="ARBA00023244"/>
    </source>
</evidence>
<dbReference type="Proteomes" id="UP000198393">
    <property type="component" value="Unassembled WGS sequence"/>
</dbReference>
<dbReference type="GO" id="GO:0019353">
    <property type="term" value="P:protoporphyrinogen IX biosynthetic process from glutamate"/>
    <property type="evidence" value="ECO:0007669"/>
    <property type="project" value="TreeGrafter"/>
</dbReference>
<name>A0A239FLG0_EKHLU</name>